<dbReference type="AlphaFoldDB" id="A0A9Q0KTW1"/>
<organism evidence="1 2">
    <name type="scientific">Protea cynaroides</name>
    <dbReference type="NCBI Taxonomy" id="273540"/>
    <lineage>
        <taxon>Eukaryota</taxon>
        <taxon>Viridiplantae</taxon>
        <taxon>Streptophyta</taxon>
        <taxon>Embryophyta</taxon>
        <taxon>Tracheophyta</taxon>
        <taxon>Spermatophyta</taxon>
        <taxon>Magnoliopsida</taxon>
        <taxon>Proteales</taxon>
        <taxon>Proteaceae</taxon>
        <taxon>Protea</taxon>
    </lineage>
</organism>
<dbReference type="SUPFAM" id="SSF102405">
    <property type="entry name" value="MCP/YpsA-like"/>
    <property type="match status" value="1"/>
</dbReference>
<dbReference type="EMBL" id="JAMYWD010000003">
    <property type="protein sequence ID" value="KAJ4976747.1"/>
    <property type="molecule type" value="Genomic_DNA"/>
</dbReference>
<evidence type="ECO:0000313" key="2">
    <source>
        <dbReference type="Proteomes" id="UP001141806"/>
    </source>
</evidence>
<evidence type="ECO:0008006" key="3">
    <source>
        <dbReference type="Google" id="ProtNLM"/>
    </source>
</evidence>
<keyword evidence="2" id="KW-1185">Reference proteome</keyword>
<reference evidence="1" key="1">
    <citation type="journal article" date="2023" name="Plant J.">
        <title>The genome of the king protea, Protea cynaroides.</title>
        <authorList>
            <person name="Chang J."/>
            <person name="Duong T.A."/>
            <person name="Schoeman C."/>
            <person name="Ma X."/>
            <person name="Roodt D."/>
            <person name="Barker N."/>
            <person name="Li Z."/>
            <person name="Van de Peer Y."/>
            <person name="Mizrachi E."/>
        </authorList>
    </citation>
    <scope>NUCLEOTIDE SEQUENCE</scope>
    <source>
        <tissue evidence="1">Young leaves</tissue>
    </source>
</reference>
<dbReference type="PANTHER" id="PTHR31223">
    <property type="entry name" value="LOG FAMILY PROTEIN YJL055W"/>
    <property type="match status" value="1"/>
</dbReference>
<dbReference type="GO" id="GO:0009691">
    <property type="term" value="P:cytokinin biosynthetic process"/>
    <property type="evidence" value="ECO:0007669"/>
    <property type="project" value="TreeGrafter"/>
</dbReference>
<proteinExistence type="predicted"/>
<evidence type="ECO:0000313" key="1">
    <source>
        <dbReference type="EMBL" id="KAJ4976747.1"/>
    </source>
</evidence>
<dbReference type="Gene3D" id="3.40.50.450">
    <property type="match status" value="1"/>
</dbReference>
<gene>
    <name evidence="1" type="ORF">NE237_001853</name>
</gene>
<comment type="caution">
    <text evidence="1">The sequence shown here is derived from an EMBL/GenBank/DDBJ whole genome shotgun (WGS) entry which is preliminary data.</text>
</comment>
<dbReference type="OrthoDB" id="414463at2759"/>
<protein>
    <recommendedName>
        <fullName evidence="3">Cytokinin riboside 5'-monophosphate phosphoribohydrolase</fullName>
    </recommendedName>
</protein>
<dbReference type="GO" id="GO:0005634">
    <property type="term" value="C:nucleus"/>
    <property type="evidence" value="ECO:0007669"/>
    <property type="project" value="TreeGrafter"/>
</dbReference>
<name>A0A9Q0KTW1_9MAGN</name>
<dbReference type="Proteomes" id="UP001141806">
    <property type="component" value="Unassembled WGS sequence"/>
</dbReference>
<dbReference type="PANTHER" id="PTHR31223:SF50">
    <property type="entry name" value="CYTOKININ RIBOSIDE 5'-MONOPHOSPHATE PHOSPHORIBOHYDROLASE"/>
    <property type="match status" value="1"/>
</dbReference>
<dbReference type="GO" id="GO:0016799">
    <property type="term" value="F:hydrolase activity, hydrolyzing N-glycosyl compounds"/>
    <property type="evidence" value="ECO:0007669"/>
    <property type="project" value="TreeGrafter"/>
</dbReference>
<accession>A0A9Q0KTW1</accession>
<dbReference type="GO" id="GO:0005829">
    <property type="term" value="C:cytosol"/>
    <property type="evidence" value="ECO:0007669"/>
    <property type="project" value="TreeGrafter"/>
</dbReference>
<sequence length="174" mass="19218">MDEKTVKSRFKQVCVFCGSSTSKKNCYRDAALDLGEELVSRRLNLVYGGGSVGLMGLVSQTVHRGVGHKQVGGGETFEADMHQRKAEMARHSDCFIALPVRQKGWEVGNFLSPPSLQVLGFNLRERVISVAMNLLYSSLDSVSLLTRLATTFYVFFSEVDDSESPIFPSTINSE</sequence>